<name>A0A0C2DCR8_9BILA</name>
<dbReference type="Pfam" id="PF05970">
    <property type="entry name" value="PIF1"/>
    <property type="match status" value="1"/>
</dbReference>
<keyword evidence="1" id="KW-0547">Nucleotide-binding</keyword>
<keyword evidence="4" id="KW-1185">Reference proteome</keyword>
<comment type="similarity">
    <text evidence="1">Belongs to the helicase family.</text>
</comment>
<proteinExistence type="inferred from homology"/>
<evidence type="ECO:0000313" key="4">
    <source>
        <dbReference type="Proteomes" id="UP000054047"/>
    </source>
</evidence>
<sequence length="238" mass="25820">MMRNGNGGLFFLNAPGGTGKTFLINLLLAEIRKQNEIAVAVASAGIAATLLDGGRTAHSALKLPLDLARSENPVCNISKGSGKAQVLRTCKVIVWDECTVAHKRALEALDRTLQDIRENNRLMGGVVLDIAGDFRQTLPACSKNDIDYKYESTSTGIFKCADFAQQLLRLGESDSAVDANTDSISFTPDFCNLMNSPEEKIAKGFSGISINFRNHQWLCDRAILAPMNDGVNQINTEI</sequence>
<dbReference type="EC" id="5.6.2.3" evidence="1"/>
<dbReference type="InterPro" id="IPR027417">
    <property type="entry name" value="P-loop_NTPase"/>
</dbReference>
<dbReference type="Gene3D" id="3.40.50.300">
    <property type="entry name" value="P-loop containing nucleotide triphosphate hydrolases"/>
    <property type="match status" value="1"/>
</dbReference>
<keyword evidence="1" id="KW-0378">Hydrolase</keyword>
<dbReference type="GO" id="GO:0006310">
    <property type="term" value="P:DNA recombination"/>
    <property type="evidence" value="ECO:0007669"/>
    <property type="project" value="UniProtKB-KW"/>
</dbReference>
<reference evidence="3 4" key="1">
    <citation type="submission" date="2013-12" db="EMBL/GenBank/DDBJ databases">
        <title>Draft genome of the parsitic nematode Ancylostoma duodenale.</title>
        <authorList>
            <person name="Mitreva M."/>
        </authorList>
    </citation>
    <scope>NUCLEOTIDE SEQUENCE [LARGE SCALE GENOMIC DNA]</scope>
    <source>
        <strain evidence="3 4">Zhejiang</strain>
    </source>
</reference>
<keyword evidence="1" id="KW-0234">DNA repair</keyword>
<protein>
    <recommendedName>
        <fullName evidence="1">ATP-dependent DNA helicase</fullName>
        <ecNumber evidence="1">5.6.2.3</ecNumber>
    </recommendedName>
</protein>
<organism evidence="3 4">
    <name type="scientific">Ancylostoma duodenale</name>
    <dbReference type="NCBI Taxonomy" id="51022"/>
    <lineage>
        <taxon>Eukaryota</taxon>
        <taxon>Metazoa</taxon>
        <taxon>Ecdysozoa</taxon>
        <taxon>Nematoda</taxon>
        <taxon>Chromadorea</taxon>
        <taxon>Rhabditida</taxon>
        <taxon>Rhabditina</taxon>
        <taxon>Rhabditomorpha</taxon>
        <taxon>Strongyloidea</taxon>
        <taxon>Ancylostomatidae</taxon>
        <taxon>Ancylostomatinae</taxon>
        <taxon>Ancylostoma</taxon>
    </lineage>
</organism>
<accession>A0A0C2DCR8</accession>
<dbReference type="PANTHER" id="PTHR10492:SF57">
    <property type="entry name" value="ATP-DEPENDENT DNA HELICASE"/>
    <property type="match status" value="1"/>
</dbReference>
<keyword evidence="1" id="KW-0233">DNA recombination</keyword>
<dbReference type="GO" id="GO:0005524">
    <property type="term" value="F:ATP binding"/>
    <property type="evidence" value="ECO:0007669"/>
    <property type="project" value="UniProtKB-KW"/>
</dbReference>
<gene>
    <name evidence="3" type="ORF">ANCDUO_02005</name>
</gene>
<evidence type="ECO:0000313" key="3">
    <source>
        <dbReference type="EMBL" id="KIH67663.1"/>
    </source>
</evidence>
<dbReference type="GO" id="GO:0016887">
    <property type="term" value="F:ATP hydrolysis activity"/>
    <property type="evidence" value="ECO:0007669"/>
    <property type="project" value="RHEA"/>
</dbReference>
<keyword evidence="1" id="KW-0227">DNA damage</keyword>
<dbReference type="EMBL" id="KN726611">
    <property type="protein sequence ID" value="KIH67663.1"/>
    <property type="molecule type" value="Genomic_DNA"/>
</dbReference>
<dbReference type="PANTHER" id="PTHR10492">
    <property type="match status" value="1"/>
</dbReference>
<dbReference type="GO" id="GO:0000723">
    <property type="term" value="P:telomere maintenance"/>
    <property type="evidence" value="ECO:0007669"/>
    <property type="project" value="InterPro"/>
</dbReference>
<evidence type="ECO:0000256" key="1">
    <source>
        <dbReference type="RuleBase" id="RU363044"/>
    </source>
</evidence>
<feature type="domain" description="DNA helicase Pif1-like DEAD-box helicase" evidence="2">
    <location>
        <begin position="4"/>
        <end position="144"/>
    </location>
</feature>
<keyword evidence="1" id="KW-0347">Helicase</keyword>
<comment type="cofactor">
    <cofactor evidence="1">
        <name>Mg(2+)</name>
        <dbReference type="ChEBI" id="CHEBI:18420"/>
    </cofactor>
</comment>
<dbReference type="SUPFAM" id="SSF52540">
    <property type="entry name" value="P-loop containing nucleoside triphosphate hydrolases"/>
    <property type="match status" value="1"/>
</dbReference>
<evidence type="ECO:0000259" key="2">
    <source>
        <dbReference type="Pfam" id="PF05970"/>
    </source>
</evidence>
<dbReference type="InterPro" id="IPR010285">
    <property type="entry name" value="DNA_helicase_pif1-like_DEAD"/>
</dbReference>
<dbReference type="Proteomes" id="UP000054047">
    <property type="component" value="Unassembled WGS sequence"/>
</dbReference>
<keyword evidence="1" id="KW-0067">ATP-binding</keyword>
<dbReference type="OrthoDB" id="272985at2759"/>
<comment type="catalytic activity">
    <reaction evidence="1">
        <text>ATP + H2O = ADP + phosphate + H(+)</text>
        <dbReference type="Rhea" id="RHEA:13065"/>
        <dbReference type="ChEBI" id="CHEBI:15377"/>
        <dbReference type="ChEBI" id="CHEBI:15378"/>
        <dbReference type="ChEBI" id="CHEBI:30616"/>
        <dbReference type="ChEBI" id="CHEBI:43474"/>
        <dbReference type="ChEBI" id="CHEBI:456216"/>
        <dbReference type="EC" id="5.6.2.3"/>
    </reaction>
</comment>
<dbReference type="GO" id="GO:0043139">
    <property type="term" value="F:5'-3' DNA helicase activity"/>
    <property type="evidence" value="ECO:0007669"/>
    <property type="project" value="UniProtKB-EC"/>
</dbReference>
<dbReference type="GO" id="GO:0006281">
    <property type="term" value="P:DNA repair"/>
    <property type="evidence" value="ECO:0007669"/>
    <property type="project" value="UniProtKB-KW"/>
</dbReference>
<dbReference type="AlphaFoldDB" id="A0A0C2DCR8"/>